<gene>
    <name evidence="1" type="ORF">SASPL_119081</name>
</gene>
<sequence length="107" mass="12117">MTRCFHMISNQPCYEGRDADADLVKTGDNADYSLIYEKRKETEEMVMLVTYVVARSDLFGHMYMIVGLTGRDCVNNIRMDCNSFGYLRGAQRSAARSIMEANNGQPS</sequence>
<reference evidence="1" key="2">
    <citation type="submission" date="2020-08" db="EMBL/GenBank/DDBJ databases">
        <title>Plant Genome Project.</title>
        <authorList>
            <person name="Zhang R.-G."/>
        </authorList>
    </citation>
    <scope>NUCLEOTIDE SEQUENCE</scope>
    <source>
        <strain evidence="1">Huo1</strain>
        <tissue evidence="1">Leaf</tissue>
    </source>
</reference>
<reference evidence="1" key="1">
    <citation type="submission" date="2018-01" db="EMBL/GenBank/DDBJ databases">
        <authorList>
            <person name="Mao J.F."/>
        </authorList>
    </citation>
    <scope>NUCLEOTIDE SEQUENCE</scope>
    <source>
        <strain evidence="1">Huo1</strain>
        <tissue evidence="1">Leaf</tissue>
    </source>
</reference>
<protein>
    <submittedName>
        <fullName evidence="1">Uncharacterized protein</fullName>
    </submittedName>
</protein>
<keyword evidence="2" id="KW-1185">Reference proteome</keyword>
<evidence type="ECO:0000313" key="1">
    <source>
        <dbReference type="EMBL" id="KAG6422508.1"/>
    </source>
</evidence>
<evidence type="ECO:0000313" key="2">
    <source>
        <dbReference type="Proteomes" id="UP000298416"/>
    </source>
</evidence>
<comment type="caution">
    <text evidence="1">The sequence shown here is derived from an EMBL/GenBank/DDBJ whole genome shotgun (WGS) entry which is preliminary data.</text>
</comment>
<name>A0A8X8Y2Z1_SALSN</name>
<proteinExistence type="predicted"/>
<accession>A0A8X8Y2Z1</accession>
<dbReference type="Proteomes" id="UP000298416">
    <property type="component" value="Unassembled WGS sequence"/>
</dbReference>
<organism evidence="1">
    <name type="scientific">Salvia splendens</name>
    <name type="common">Scarlet sage</name>
    <dbReference type="NCBI Taxonomy" id="180675"/>
    <lineage>
        <taxon>Eukaryota</taxon>
        <taxon>Viridiplantae</taxon>
        <taxon>Streptophyta</taxon>
        <taxon>Embryophyta</taxon>
        <taxon>Tracheophyta</taxon>
        <taxon>Spermatophyta</taxon>
        <taxon>Magnoliopsida</taxon>
        <taxon>eudicotyledons</taxon>
        <taxon>Gunneridae</taxon>
        <taxon>Pentapetalae</taxon>
        <taxon>asterids</taxon>
        <taxon>lamiids</taxon>
        <taxon>Lamiales</taxon>
        <taxon>Lamiaceae</taxon>
        <taxon>Nepetoideae</taxon>
        <taxon>Mentheae</taxon>
        <taxon>Salviinae</taxon>
        <taxon>Salvia</taxon>
        <taxon>Salvia subgen. Calosphace</taxon>
        <taxon>core Calosphace</taxon>
    </lineage>
</organism>
<dbReference type="AlphaFoldDB" id="A0A8X8Y2Z1"/>
<dbReference type="EMBL" id="PNBA02000006">
    <property type="protein sequence ID" value="KAG6422508.1"/>
    <property type="molecule type" value="Genomic_DNA"/>
</dbReference>